<dbReference type="PANTHER" id="PTHR43162">
    <property type="match status" value="1"/>
</dbReference>
<keyword evidence="2" id="KW-1185">Reference proteome</keyword>
<dbReference type="AlphaFoldDB" id="A0A5B8KV06"/>
<protein>
    <recommendedName>
        <fullName evidence="3">NmrA-like domain-containing protein</fullName>
    </recommendedName>
</protein>
<evidence type="ECO:0008006" key="3">
    <source>
        <dbReference type="Google" id="ProtNLM"/>
    </source>
</evidence>
<reference evidence="1" key="1">
    <citation type="submission" date="2020-04" db="EMBL/GenBank/DDBJ databases">
        <title>Nitratireductor sp. nov. isolated from mangrove soil.</title>
        <authorList>
            <person name="Ye Y."/>
        </authorList>
    </citation>
    <scope>NUCLEOTIDE SEQUENCE</scope>
    <source>
        <strain evidence="1">SY7</strain>
    </source>
</reference>
<evidence type="ECO:0000313" key="2">
    <source>
        <dbReference type="Proteomes" id="UP000321389"/>
    </source>
</evidence>
<sequence length="166" mass="18085">MQNMLLAGAQIAGEGVFSVAFGDGRVGMIDARDIALCAAKCATSDAWDGRALELTGPESIGFQHVARLLSEQMGRPIRYEPITPQAAFDFVERSGWGSWMAALTRDYGAAYAAGWGDFVTDHVAMVTGQAPRRFRDFAAEVFLPALREGGHLPNRRPVKFGRHKLD</sequence>
<name>A0A5B8KV06_9HYPH</name>
<dbReference type="InterPro" id="IPR036291">
    <property type="entry name" value="NAD(P)-bd_dom_sf"/>
</dbReference>
<proteinExistence type="predicted"/>
<organism evidence="1 2">
    <name type="scientific">Nitratireductor mangrovi</name>
    <dbReference type="NCBI Taxonomy" id="2599600"/>
    <lineage>
        <taxon>Bacteria</taxon>
        <taxon>Pseudomonadati</taxon>
        <taxon>Pseudomonadota</taxon>
        <taxon>Alphaproteobacteria</taxon>
        <taxon>Hyphomicrobiales</taxon>
        <taxon>Phyllobacteriaceae</taxon>
        <taxon>Nitratireductor</taxon>
    </lineage>
</organism>
<dbReference type="RefSeq" id="WP_146298053.1">
    <property type="nucleotide sequence ID" value="NZ_CP042301.2"/>
</dbReference>
<dbReference type="Proteomes" id="UP000321389">
    <property type="component" value="Chromosome"/>
</dbReference>
<dbReference type="Gene3D" id="3.90.25.10">
    <property type="entry name" value="UDP-galactose 4-epimerase, domain 1"/>
    <property type="match status" value="1"/>
</dbReference>
<dbReference type="EMBL" id="CP042301">
    <property type="protein sequence ID" value="QDY99397.1"/>
    <property type="molecule type" value="Genomic_DNA"/>
</dbReference>
<dbReference type="InterPro" id="IPR051604">
    <property type="entry name" value="Ergot_Alk_Oxidoreductase"/>
</dbReference>
<accession>A0A5B8KV06</accession>
<dbReference type="SUPFAM" id="SSF51735">
    <property type="entry name" value="NAD(P)-binding Rossmann-fold domains"/>
    <property type="match status" value="1"/>
</dbReference>
<evidence type="ECO:0000313" key="1">
    <source>
        <dbReference type="EMBL" id="QDY99397.1"/>
    </source>
</evidence>
<dbReference type="KEGG" id="niy:FQ775_02850"/>
<dbReference type="Gene3D" id="3.40.50.720">
    <property type="entry name" value="NAD(P)-binding Rossmann-like Domain"/>
    <property type="match status" value="1"/>
</dbReference>
<dbReference type="PANTHER" id="PTHR43162:SF1">
    <property type="entry name" value="PRESTALK A DIFFERENTIATION PROTEIN A"/>
    <property type="match status" value="1"/>
</dbReference>
<dbReference type="OrthoDB" id="7771794at2"/>
<gene>
    <name evidence="1" type="ORF">FQ775_02850</name>
</gene>